<dbReference type="EMBL" id="MU001792">
    <property type="protein sequence ID" value="KAF2798063.1"/>
    <property type="molecule type" value="Genomic_DNA"/>
</dbReference>
<dbReference type="AlphaFoldDB" id="A0A6A6XPI0"/>
<name>A0A6A6XPI0_9PLEO</name>
<dbReference type="PANTHER" id="PTHR37540:SF10">
    <property type="entry name" value="SIGMA-70 REGION 2 FAMILY PROTEIN"/>
    <property type="match status" value="1"/>
</dbReference>
<dbReference type="OrthoDB" id="4135854at2759"/>
<keyword evidence="2" id="KW-1185">Reference proteome</keyword>
<dbReference type="PANTHER" id="PTHR37540">
    <property type="entry name" value="TRANSCRIPTION FACTOR (ACR-2), PUTATIVE-RELATED-RELATED"/>
    <property type="match status" value="1"/>
</dbReference>
<evidence type="ECO:0000313" key="2">
    <source>
        <dbReference type="Proteomes" id="UP000799757"/>
    </source>
</evidence>
<evidence type="ECO:0000313" key="1">
    <source>
        <dbReference type="EMBL" id="KAF2798063.1"/>
    </source>
</evidence>
<proteinExistence type="predicted"/>
<gene>
    <name evidence="1" type="ORF">K505DRAFT_414633</name>
</gene>
<sequence>MAPPSIMFVEEFDPKRKSKARAHAAKERYRKLRQEIYSKTSAKNIVGNRLSIPDRRLPSPIDLGSGFSDPFASYALVLSHDEHRLVYHYATLIPSLFRKYWQHHVGNIILATDLFQLYTREPASLRAMLFEAACHRAILCDLPYPIEYENLAIHEIVHNLECPTVGTILATGLLANIKRRSNQPFLIHWRAAQQMITNHGGLLSFRYDPLLFTKHTWNAIALSGSSHGLPDEPDDGEAYEKLHDLIVKRKAKTLKILPTSQAEVERQDDSIRVKAFKNQTELKRLLKYISESIADYEEAPSVKESCRMAIVIFLTSAMEDTGDFAPATKAYLESVTKHLDRKTDDSALSPEHLLWSLIRLSFLYPESNKCIEFWVSAVDMTAAWKRLRVADRQAMQVSLWASLELPEMVEGSVKLALTRKVPISTPWSLGERTVPKDCFCELLWFTIQV</sequence>
<dbReference type="Proteomes" id="UP000799757">
    <property type="component" value="Unassembled WGS sequence"/>
</dbReference>
<protein>
    <submittedName>
        <fullName evidence="1">Uncharacterized protein</fullName>
    </submittedName>
</protein>
<reference evidence="1" key="1">
    <citation type="journal article" date="2020" name="Stud. Mycol.">
        <title>101 Dothideomycetes genomes: a test case for predicting lifestyles and emergence of pathogens.</title>
        <authorList>
            <person name="Haridas S."/>
            <person name="Albert R."/>
            <person name="Binder M."/>
            <person name="Bloem J."/>
            <person name="Labutti K."/>
            <person name="Salamov A."/>
            <person name="Andreopoulos B."/>
            <person name="Baker S."/>
            <person name="Barry K."/>
            <person name="Bills G."/>
            <person name="Bluhm B."/>
            <person name="Cannon C."/>
            <person name="Castanera R."/>
            <person name="Culley D."/>
            <person name="Daum C."/>
            <person name="Ezra D."/>
            <person name="Gonzalez J."/>
            <person name="Henrissat B."/>
            <person name="Kuo A."/>
            <person name="Liang C."/>
            <person name="Lipzen A."/>
            <person name="Lutzoni F."/>
            <person name="Magnuson J."/>
            <person name="Mondo S."/>
            <person name="Nolan M."/>
            <person name="Ohm R."/>
            <person name="Pangilinan J."/>
            <person name="Park H.-J."/>
            <person name="Ramirez L."/>
            <person name="Alfaro M."/>
            <person name="Sun H."/>
            <person name="Tritt A."/>
            <person name="Yoshinaga Y."/>
            <person name="Zwiers L.-H."/>
            <person name="Turgeon B."/>
            <person name="Goodwin S."/>
            <person name="Spatafora J."/>
            <person name="Crous P."/>
            <person name="Grigoriev I."/>
        </authorList>
    </citation>
    <scope>NUCLEOTIDE SEQUENCE</scope>
    <source>
        <strain evidence="1">CBS 109.77</strain>
    </source>
</reference>
<organism evidence="1 2">
    <name type="scientific">Melanomma pulvis-pyrius CBS 109.77</name>
    <dbReference type="NCBI Taxonomy" id="1314802"/>
    <lineage>
        <taxon>Eukaryota</taxon>
        <taxon>Fungi</taxon>
        <taxon>Dikarya</taxon>
        <taxon>Ascomycota</taxon>
        <taxon>Pezizomycotina</taxon>
        <taxon>Dothideomycetes</taxon>
        <taxon>Pleosporomycetidae</taxon>
        <taxon>Pleosporales</taxon>
        <taxon>Melanommataceae</taxon>
        <taxon>Melanomma</taxon>
    </lineage>
</organism>
<accession>A0A6A6XPI0</accession>